<protein>
    <submittedName>
        <fullName evidence="1">Uncharacterized protein</fullName>
    </submittedName>
</protein>
<evidence type="ECO:0000313" key="2">
    <source>
        <dbReference type="Proteomes" id="UP000647339"/>
    </source>
</evidence>
<accession>A0ABQ1V4L1</accession>
<dbReference type="EMBL" id="BMIU01000014">
    <property type="protein sequence ID" value="GGF38524.1"/>
    <property type="molecule type" value="Genomic_DNA"/>
</dbReference>
<reference evidence="2" key="1">
    <citation type="journal article" date="2019" name="Int. J. Syst. Evol. Microbiol.">
        <title>The Global Catalogue of Microorganisms (GCM) 10K type strain sequencing project: providing services to taxonomists for standard genome sequencing and annotation.</title>
        <authorList>
            <consortium name="The Broad Institute Genomics Platform"/>
            <consortium name="The Broad Institute Genome Sequencing Center for Infectious Disease"/>
            <person name="Wu L."/>
            <person name="Ma J."/>
        </authorList>
    </citation>
    <scope>NUCLEOTIDE SEQUENCE [LARGE SCALE GENOMIC DNA]</scope>
    <source>
        <strain evidence="2">CGMCC 1.15407</strain>
    </source>
</reference>
<proteinExistence type="predicted"/>
<comment type="caution">
    <text evidence="1">The sequence shown here is derived from an EMBL/GenBank/DDBJ whole genome shotgun (WGS) entry which is preliminary data.</text>
</comment>
<dbReference type="Proteomes" id="UP000647339">
    <property type="component" value="Unassembled WGS sequence"/>
</dbReference>
<name>A0ABQ1V4L1_9BACT</name>
<sequence length="75" mass="9009">MKSDMTQDAHNLSFSRQVPPKLEEVKSYFNYLHIPEAEAEVFYFYYQGMDWKNETGAPIRDWVMAADEWVWNLEN</sequence>
<organism evidence="1 2">
    <name type="scientific">Echinicola rosea</name>
    <dbReference type="NCBI Taxonomy" id="1807691"/>
    <lineage>
        <taxon>Bacteria</taxon>
        <taxon>Pseudomonadati</taxon>
        <taxon>Bacteroidota</taxon>
        <taxon>Cytophagia</taxon>
        <taxon>Cytophagales</taxon>
        <taxon>Cyclobacteriaceae</taxon>
        <taxon>Echinicola</taxon>
    </lineage>
</organism>
<gene>
    <name evidence="1" type="ORF">GCM10011339_28910</name>
</gene>
<evidence type="ECO:0000313" key="1">
    <source>
        <dbReference type="EMBL" id="GGF38524.1"/>
    </source>
</evidence>
<keyword evidence="2" id="KW-1185">Reference proteome</keyword>